<comment type="caution">
    <text evidence="9">The sequence shown here is derived from an EMBL/GenBank/DDBJ whole genome shotgun (WGS) entry which is preliminary data.</text>
</comment>
<evidence type="ECO:0000256" key="5">
    <source>
        <dbReference type="SAM" id="Coils"/>
    </source>
</evidence>
<dbReference type="PROSITE" id="PS51764">
    <property type="entry name" value="GH26"/>
    <property type="match status" value="1"/>
</dbReference>
<keyword evidence="7" id="KW-0812">Transmembrane</keyword>
<dbReference type="RefSeq" id="WP_344793457.1">
    <property type="nucleotide sequence ID" value="NZ_BAABAU010000001.1"/>
</dbReference>
<evidence type="ECO:0000256" key="6">
    <source>
        <dbReference type="SAM" id="MobiDB-lite"/>
    </source>
</evidence>
<evidence type="ECO:0000256" key="4">
    <source>
        <dbReference type="PROSITE-ProRule" id="PRU01100"/>
    </source>
</evidence>
<protein>
    <recommendedName>
        <fullName evidence="8">GH26 domain-containing protein</fullName>
    </recommendedName>
</protein>
<sequence length="562" mass="58503">MSDLTSPSGHGSTMITPLSTGTAWWTTGKKNSRRSALGATAIVVLLALISWLVWMSPTDNVVRHAVTDVVKPIAGSMALKNDRASLLTQLVSTKSQVNDQSAQLAEQQKQLQAALGKAKALESQLATAKSEAATATGKASSLKAQADAGATKSAFTASDGGGSTLGGGSTNGDFPAGDGSAAGGSGGTGTGTGGTGTGTGTGAGTGSGSGSGSGDGSGGGTGGAPTGPVVPSTPTLASIKNPTSRYFGLYTAQSPFSWSEFDDVTKKVGEQPNSAGYFQGWDQDFRADAVQRSWAKGDLPIITWESQSSTAGNNQPDQPEYSLGNIIKGDFDAYLKKYADAIVTNGQPVGIRLDQEMNATWYPWSEDDGHGNSVNGNSAGQYKLMWQHVHDVFAGEGANEYVNWIWAPNRINNLTKTHKTLEYNASLYPGDEYVDWIGMSGYERPSGDGPQDGSFADTFGDTLSILRQIADKPIFLAEVGATEGGGLKAGWITNLFNALAAPENKDIIGFSWFSLTVTTTLNGQLVTNDWRLNSTATALQAFATGISRTDIDYALRPVTPAS</sequence>
<keyword evidence="5" id="KW-0175">Coiled coil</keyword>
<evidence type="ECO:0000256" key="3">
    <source>
        <dbReference type="ARBA" id="ARBA00023295"/>
    </source>
</evidence>
<dbReference type="PANTHER" id="PTHR40079:SF4">
    <property type="entry name" value="GH26 DOMAIN-CONTAINING PROTEIN-RELATED"/>
    <property type="match status" value="1"/>
</dbReference>
<dbReference type="PANTHER" id="PTHR40079">
    <property type="entry name" value="MANNAN ENDO-1,4-BETA-MANNOSIDASE E-RELATED"/>
    <property type="match status" value="1"/>
</dbReference>
<keyword evidence="10" id="KW-1185">Reference proteome</keyword>
<dbReference type="Gene3D" id="3.20.20.80">
    <property type="entry name" value="Glycosidases"/>
    <property type="match status" value="1"/>
</dbReference>
<keyword evidence="3 4" id="KW-0326">Glycosidase</keyword>
<dbReference type="InterPro" id="IPR022790">
    <property type="entry name" value="GH26_dom"/>
</dbReference>
<dbReference type="InterPro" id="IPR017853">
    <property type="entry name" value="GH"/>
</dbReference>
<feature type="compositionally biased region" description="Gly residues" evidence="6">
    <location>
        <begin position="180"/>
        <end position="225"/>
    </location>
</feature>
<evidence type="ECO:0000256" key="2">
    <source>
        <dbReference type="ARBA" id="ARBA00022801"/>
    </source>
</evidence>
<evidence type="ECO:0000259" key="8">
    <source>
        <dbReference type="PROSITE" id="PS51764"/>
    </source>
</evidence>
<feature type="transmembrane region" description="Helical" evidence="7">
    <location>
        <begin position="36"/>
        <end position="54"/>
    </location>
</feature>
<keyword evidence="2 4" id="KW-0378">Hydrolase</keyword>
<feature type="active site" description="Proton donor" evidence="4">
    <location>
        <position position="356"/>
    </location>
</feature>
<reference evidence="10" key="1">
    <citation type="journal article" date="2019" name="Int. J. Syst. Evol. Microbiol.">
        <title>The Global Catalogue of Microorganisms (GCM) 10K type strain sequencing project: providing services to taxonomists for standard genome sequencing and annotation.</title>
        <authorList>
            <consortium name="The Broad Institute Genomics Platform"/>
            <consortium name="The Broad Institute Genome Sequencing Center for Infectious Disease"/>
            <person name="Wu L."/>
            <person name="Ma J."/>
        </authorList>
    </citation>
    <scope>NUCLEOTIDE SEQUENCE [LARGE SCALE GENOMIC DNA]</scope>
    <source>
        <strain evidence="10">JCM 17442</strain>
    </source>
</reference>
<accession>A0ABP8DY25</accession>
<dbReference type="EMBL" id="BAABAU010000001">
    <property type="protein sequence ID" value="GAA4264886.1"/>
    <property type="molecule type" value="Genomic_DNA"/>
</dbReference>
<feature type="active site" description="Nucleophile" evidence="4">
    <location>
        <position position="478"/>
    </location>
</feature>
<keyword evidence="7" id="KW-1133">Transmembrane helix</keyword>
<feature type="coiled-coil region" evidence="5">
    <location>
        <begin position="90"/>
        <end position="138"/>
    </location>
</feature>
<evidence type="ECO:0000313" key="10">
    <source>
        <dbReference type="Proteomes" id="UP001501594"/>
    </source>
</evidence>
<organism evidence="9 10">
    <name type="scientific">Frondihabitans peucedani</name>
    <dbReference type="NCBI Taxonomy" id="598626"/>
    <lineage>
        <taxon>Bacteria</taxon>
        <taxon>Bacillati</taxon>
        <taxon>Actinomycetota</taxon>
        <taxon>Actinomycetes</taxon>
        <taxon>Micrococcales</taxon>
        <taxon>Microbacteriaceae</taxon>
        <taxon>Frondihabitans</taxon>
    </lineage>
</organism>
<dbReference type="SUPFAM" id="SSF51445">
    <property type="entry name" value="(Trans)glycosidases"/>
    <property type="match status" value="1"/>
</dbReference>
<evidence type="ECO:0000313" key="9">
    <source>
        <dbReference type="EMBL" id="GAA4264886.1"/>
    </source>
</evidence>
<feature type="compositionally biased region" description="Low complexity" evidence="6">
    <location>
        <begin position="226"/>
        <end position="235"/>
    </location>
</feature>
<feature type="compositionally biased region" description="Gly residues" evidence="6">
    <location>
        <begin position="159"/>
        <end position="170"/>
    </location>
</feature>
<dbReference type="InterPro" id="IPR000805">
    <property type="entry name" value="Glyco_hydro_26"/>
</dbReference>
<dbReference type="Proteomes" id="UP001501594">
    <property type="component" value="Unassembled WGS sequence"/>
</dbReference>
<name>A0ABP8DY25_9MICO</name>
<comment type="similarity">
    <text evidence="1 4">Belongs to the glycosyl hydrolase 26 family.</text>
</comment>
<gene>
    <name evidence="9" type="ORF">GCM10022256_04980</name>
</gene>
<dbReference type="Pfam" id="PF02156">
    <property type="entry name" value="Glyco_hydro_26"/>
    <property type="match status" value="1"/>
</dbReference>
<feature type="region of interest" description="Disordered" evidence="6">
    <location>
        <begin position="153"/>
        <end position="237"/>
    </location>
</feature>
<evidence type="ECO:0000256" key="7">
    <source>
        <dbReference type="SAM" id="Phobius"/>
    </source>
</evidence>
<proteinExistence type="inferred from homology"/>
<feature type="domain" description="GH26" evidence="8">
    <location>
        <begin position="224"/>
        <end position="535"/>
    </location>
</feature>
<keyword evidence="7" id="KW-0472">Membrane</keyword>
<evidence type="ECO:0000256" key="1">
    <source>
        <dbReference type="ARBA" id="ARBA00007754"/>
    </source>
</evidence>